<name>A0A8X6XNY6_9ARAC</name>
<proteinExistence type="predicted"/>
<reference evidence="1" key="1">
    <citation type="submission" date="2020-08" db="EMBL/GenBank/DDBJ databases">
        <title>Multicomponent nature underlies the extraordinary mechanical properties of spider dragline silk.</title>
        <authorList>
            <person name="Kono N."/>
            <person name="Nakamura H."/>
            <person name="Mori M."/>
            <person name="Yoshida Y."/>
            <person name="Ohtoshi R."/>
            <person name="Malay A.D."/>
            <person name="Moran D.A.P."/>
            <person name="Tomita M."/>
            <person name="Numata K."/>
            <person name="Arakawa K."/>
        </authorList>
    </citation>
    <scope>NUCLEOTIDE SEQUENCE</scope>
</reference>
<evidence type="ECO:0000313" key="2">
    <source>
        <dbReference type="Proteomes" id="UP000886998"/>
    </source>
</evidence>
<dbReference type="OrthoDB" id="5967017at2759"/>
<organism evidence="1 2">
    <name type="scientific">Trichonephila inaurata madagascariensis</name>
    <dbReference type="NCBI Taxonomy" id="2747483"/>
    <lineage>
        <taxon>Eukaryota</taxon>
        <taxon>Metazoa</taxon>
        <taxon>Ecdysozoa</taxon>
        <taxon>Arthropoda</taxon>
        <taxon>Chelicerata</taxon>
        <taxon>Arachnida</taxon>
        <taxon>Araneae</taxon>
        <taxon>Araneomorphae</taxon>
        <taxon>Entelegynae</taxon>
        <taxon>Araneoidea</taxon>
        <taxon>Nephilidae</taxon>
        <taxon>Trichonephila</taxon>
        <taxon>Trichonephila inaurata</taxon>
    </lineage>
</organism>
<dbReference type="EMBL" id="BMAV01010664">
    <property type="protein sequence ID" value="GFY55919.1"/>
    <property type="molecule type" value="Genomic_DNA"/>
</dbReference>
<evidence type="ECO:0000313" key="1">
    <source>
        <dbReference type="EMBL" id="GFY55919.1"/>
    </source>
</evidence>
<dbReference type="Proteomes" id="UP000886998">
    <property type="component" value="Unassembled WGS sequence"/>
</dbReference>
<sequence>MIQDLTISPTMHWQRNVSRHQLAGRDVGRFKKINSNLDIPVDKIHYHIQCSVPGSKKSRLTRSFPPIKENYSKAVQQIKERFNQDLLEQIYVRHAWFSYAECQWKN</sequence>
<keyword evidence="2" id="KW-1185">Reference proteome</keyword>
<accession>A0A8X6XNY6</accession>
<gene>
    <name evidence="1" type="ORF">TNIN_261331</name>
</gene>
<protein>
    <submittedName>
        <fullName evidence="1">Uncharacterized protein</fullName>
    </submittedName>
</protein>
<dbReference type="AlphaFoldDB" id="A0A8X6XNY6"/>
<comment type="caution">
    <text evidence="1">The sequence shown here is derived from an EMBL/GenBank/DDBJ whole genome shotgun (WGS) entry which is preliminary data.</text>
</comment>